<evidence type="ECO:0000313" key="2">
    <source>
        <dbReference type="Proteomes" id="UP000266723"/>
    </source>
</evidence>
<organism evidence="1 2">
    <name type="scientific">Brassica cretica</name>
    <name type="common">Mustard</name>
    <dbReference type="NCBI Taxonomy" id="69181"/>
    <lineage>
        <taxon>Eukaryota</taxon>
        <taxon>Viridiplantae</taxon>
        <taxon>Streptophyta</taxon>
        <taxon>Embryophyta</taxon>
        <taxon>Tracheophyta</taxon>
        <taxon>Spermatophyta</taxon>
        <taxon>Magnoliopsida</taxon>
        <taxon>eudicotyledons</taxon>
        <taxon>Gunneridae</taxon>
        <taxon>Pentapetalae</taxon>
        <taxon>rosids</taxon>
        <taxon>malvids</taxon>
        <taxon>Brassicales</taxon>
        <taxon>Brassicaceae</taxon>
        <taxon>Brassiceae</taxon>
        <taxon>Brassica</taxon>
    </lineage>
</organism>
<proteinExistence type="predicted"/>
<protein>
    <submittedName>
        <fullName evidence="1">Uncharacterized protein</fullName>
    </submittedName>
</protein>
<comment type="caution">
    <text evidence="1">The sequence shown here is derived from an EMBL/GenBank/DDBJ whole genome shotgun (WGS) entry which is preliminary data.</text>
</comment>
<gene>
    <name evidence="1" type="ORF">DY000_02014161</name>
</gene>
<accession>A0ABQ7CNS8</accession>
<dbReference type="Proteomes" id="UP000266723">
    <property type="component" value="Unassembled WGS sequence"/>
</dbReference>
<name>A0ABQ7CNS8_BRACR</name>
<dbReference type="EMBL" id="QGKV02000759">
    <property type="protein sequence ID" value="KAF3561002.1"/>
    <property type="molecule type" value="Genomic_DNA"/>
</dbReference>
<sequence length="90" mass="10834">MTLSIVRPAIKLLMDFKHVLPVLFVQAEFERFMLDSFDPLDQDDRIWNEAHRDSDQQTWQVPDDEGLDRELYAILPNEVRRKRNMLVYWG</sequence>
<evidence type="ECO:0000313" key="1">
    <source>
        <dbReference type="EMBL" id="KAF3561002.1"/>
    </source>
</evidence>
<keyword evidence="2" id="KW-1185">Reference proteome</keyword>
<reference evidence="1 2" key="1">
    <citation type="journal article" date="2020" name="BMC Genomics">
        <title>Intraspecific diversification of the crop wild relative Brassica cretica Lam. using demographic model selection.</title>
        <authorList>
            <person name="Kioukis A."/>
            <person name="Michalopoulou V.A."/>
            <person name="Briers L."/>
            <person name="Pirintsos S."/>
            <person name="Studholme D.J."/>
            <person name="Pavlidis P."/>
            <person name="Sarris P.F."/>
        </authorList>
    </citation>
    <scope>NUCLEOTIDE SEQUENCE [LARGE SCALE GENOMIC DNA]</scope>
    <source>
        <strain evidence="2">cv. PFS-1207/04</strain>
    </source>
</reference>